<evidence type="ECO:0000256" key="1">
    <source>
        <dbReference type="SAM" id="MobiDB-lite"/>
    </source>
</evidence>
<feature type="region of interest" description="Disordered" evidence="1">
    <location>
        <begin position="1"/>
        <end position="24"/>
    </location>
</feature>
<sequence>MSERRDAGTQAGSVAGGGPRERPGVGRWVAAQSAVGVVAAGVASANPVGWTLAGAGALALVPLLTRRDRRALHEPLTRRLRRGPVVAGVSAVGGTEGAEREGLGLVHRLLPALDVVAVPDRNGTELGMVADGRGSAALLELPGGALPSLPVGLLAAWLREDPARPTGAQLLVEQFGLPPWDLLYRYRPTVAYRQLPAQGVPAAVRSWLVVRHEPLEAPDSVARRGGGVRGAGSALAAATARLRARLASAGVPSEVLGPEQVRAALRQSGDATGGGGPLPGRWAGEAATHCAVTAEVGAQADWARLLDGLGRASADRILTGATVELRDGVPMVRTVVRLVGAVGEQVVAERDRLAAAALVGPPAADQAAGVLATLPLAAPSRSSAAAAGWALTGRR</sequence>
<feature type="domain" description="Type VII secretion system protein EccE" evidence="2">
    <location>
        <begin position="201"/>
        <end position="273"/>
    </location>
</feature>
<dbReference type="Pfam" id="PF11203">
    <property type="entry name" value="EccE"/>
    <property type="match status" value="1"/>
</dbReference>
<accession>A0ABX1AHR3</accession>
<evidence type="ECO:0000313" key="3">
    <source>
        <dbReference type="EMBL" id="NJP65740.1"/>
    </source>
</evidence>
<dbReference type="EMBL" id="JAAVJB010000024">
    <property type="protein sequence ID" value="NJP65740.1"/>
    <property type="molecule type" value="Genomic_DNA"/>
</dbReference>
<protein>
    <recommendedName>
        <fullName evidence="2">Type VII secretion system protein EccE domain-containing protein</fullName>
    </recommendedName>
</protein>
<gene>
    <name evidence="3" type="ORF">HCJ92_05410</name>
</gene>
<reference evidence="3 4" key="1">
    <citation type="submission" date="2020-03" db="EMBL/GenBank/DDBJ databases">
        <title>Draft genome of Streptomyces sp. ventii, isolated from the Axial Seamount in the Pacific Ocean, and resequencing of the two type strains Streptomyces lonarensis strain NCL 716 and Streptomyces bohaiensis strain 11A07.</title>
        <authorList>
            <person name="Loughran R.M."/>
            <person name="Pfannmuller K.M."/>
            <person name="Wasson B.J."/>
            <person name="Deadmond M.C."/>
            <person name="Paddock B.E."/>
            <person name="Koyack M.J."/>
            <person name="Gallegos D.A."/>
            <person name="Mitchell E.A."/>
            <person name="Ushijima B."/>
            <person name="Saw J.H."/>
            <person name="Mcphail K.L."/>
            <person name="Videau P."/>
        </authorList>
    </citation>
    <scope>NUCLEOTIDE SEQUENCE [LARGE SCALE GENOMIC DNA]</scope>
    <source>
        <strain evidence="4">5675061</strain>
    </source>
</reference>
<dbReference type="Proteomes" id="UP000746503">
    <property type="component" value="Unassembled WGS sequence"/>
</dbReference>
<evidence type="ECO:0000313" key="4">
    <source>
        <dbReference type="Proteomes" id="UP000746503"/>
    </source>
</evidence>
<name>A0ABX1AHR3_9ACTN</name>
<organism evidence="3 4">
    <name type="scientific">Streptomyces spiramenti</name>
    <dbReference type="NCBI Taxonomy" id="2720606"/>
    <lineage>
        <taxon>Bacteria</taxon>
        <taxon>Bacillati</taxon>
        <taxon>Actinomycetota</taxon>
        <taxon>Actinomycetes</taxon>
        <taxon>Kitasatosporales</taxon>
        <taxon>Streptomycetaceae</taxon>
        <taxon>Streptomyces</taxon>
    </lineage>
</organism>
<dbReference type="InterPro" id="IPR050051">
    <property type="entry name" value="EccE_dom"/>
</dbReference>
<evidence type="ECO:0000259" key="2">
    <source>
        <dbReference type="Pfam" id="PF11203"/>
    </source>
</evidence>
<keyword evidence="4" id="KW-1185">Reference proteome</keyword>
<dbReference type="RefSeq" id="WP_167932268.1">
    <property type="nucleotide sequence ID" value="NZ_JAAVJB010000024.1"/>
</dbReference>
<proteinExistence type="predicted"/>
<comment type="caution">
    <text evidence="3">The sequence shown here is derived from an EMBL/GenBank/DDBJ whole genome shotgun (WGS) entry which is preliminary data.</text>
</comment>